<dbReference type="CDD" id="cd05466">
    <property type="entry name" value="PBP2_LTTR_substrate"/>
    <property type="match status" value="1"/>
</dbReference>
<proteinExistence type="inferred from homology"/>
<dbReference type="SUPFAM" id="SSF46785">
    <property type="entry name" value="Winged helix' DNA-binding domain"/>
    <property type="match status" value="1"/>
</dbReference>
<evidence type="ECO:0000259" key="5">
    <source>
        <dbReference type="PROSITE" id="PS50931"/>
    </source>
</evidence>
<dbReference type="PRINTS" id="PR00039">
    <property type="entry name" value="HTHLYSR"/>
</dbReference>
<dbReference type="AlphaFoldDB" id="A0A9D1EVR8"/>
<dbReference type="Proteomes" id="UP000823935">
    <property type="component" value="Unassembled WGS sequence"/>
</dbReference>
<organism evidence="6 7">
    <name type="scientific">Candidatus Limivivens intestinipullorum</name>
    <dbReference type="NCBI Taxonomy" id="2840858"/>
    <lineage>
        <taxon>Bacteria</taxon>
        <taxon>Bacillati</taxon>
        <taxon>Bacillota</taxon>
        <taxon>Clostridia</taxon>
        <taxon>Lachnospirales</taxon>
        <taxon>Lachnospiraceae</taxon>
        <taxon>Lachnospiraceae incertae sedis</taxon>
        <taxon>Candidatus Limivivens</taxon>
    </lineage>
</organism>
<feature type="domain" description="HTH lysR-type" evidence="5">
    <location>
        <begin position="1"/>
        <end position="58"/>
    </location>
</feature>
<name>A0A9D1EVR8_9FIRM</name>
<keyword evidence="2" id="KW-0805">Transcription regulation</keyword>
<dbReference type="InterPro" id="IPR036390">
    <property type="entry name" value="WH_DNA-bd_sf"/>
</dbReference>
<evidence type="ECO:0000313" key="7">
    <source>
        <dbReference type="Proteomes" id="UP000823935"/>
    </source>
</evidence>
<dbReference type="InterPro" id="IPR050950">
    <property type="entry name" value="HTH-type_LysR_regulators"/>
</dbReference>
<gene>
    <name evidence="6" type="ORF">IAB44_16445</name>
</gene>
<dbReference type="SUPFAM" id="SSF53850">
    <property type="entry name" value="Periplasmic binding protein-like II"/>
    <property type="match status" value="1"/>
</dbReference>
<protein>
    <submittedName>
        <fullName evidence="6">LysR family transcriptional regulator</fullName>
    </submittedName>
</protein>
<keyword evidence="4" id="KW-0804">Transcription</keyword>
<dbReference type="PANTHER" id="PTHR30419">
    <property type="entry name" value="HTH-TYPE TRANSCRIPTIONAL REGULATOR YBHD"/>
    <property type="match status" value="1"/>
</dbReference>
<sequence length="295" mass="33568">MELRVLKYFLMVAREENITRAANLLHVTQPTLSRQLMQLEEELGTKLFHRSNHSIVLTDDGMLLRRRAQEIVSLTEKTEREFLSRDEELAGEISIGCGETRNMTLISQQIARFRQAHPLVQFRIFSATADDTKERIEKGLIDLGLLLEPVDISRYEFVRMPRKERWGVLVRTDSPLAAREFVTPEDLSEIPLIMASRETVQSELASWFGDFYGHLEIASYYTLLLNAANMVRNGVGTALGFQLDGFAGLSFIPLSPRLETGAVLAWKKEQPFSPAARHFIDSVKKCIRDISENAI</sequence>
<dbReference type="InterPro" id="IPR000847">
    <property type="entry name" value="LysR_HTH_N"/>
</dbReference>
<dbReference type="GO" id="GO:0003677">
    <property type="term" value="F:DNA binding"/>
    <property type="evidence" value="ECO:0007669"/>
    <property type="project" value="UniProtKB-KW"/>
</dbReference>
<dbReference type="FunFam" id="1.10.10.10:FF:000001">
    <property type="entry name" value="LysR family transcriptional regulator"/>
    <property type="match status" value="1"/>
</dbReference>
<reference evidence="6" key="2">
    <citation type="journal article" date="2021" name="PeerJ">
        <title>Extensive microbial diversity within the chicken gut microbiome revealed by metagenomics and culture.</title>
        <authorList>
            <person name="Gilroy R."/>
            <person name="Ravi A."/>
            <person name="Getino M."/>
            <person name="Pursley I."/>
            <person name="Horton D.L."/>
            <person name="Alikhan N.F."/>
            <person name="Baker D."/>
            <person name="Gharbi K."/>
            <person name="Hall N."/>
            <person name="Watson M."/>
            <person name="Adriaenssens E.M."/>
            <person name="Foster-Nyarko E."/>
            <person name="Jarju S."/>
            <person name="Secka A."/>
            <person name="Antonio M."/>
            <person name="Oren A."/>
            <person name="Chaudhuri R.R."/>
            <person name="La Ragione R."/>
            <person name="Hildebrand F."/>
            <person name="Pallen M.J."/>
        </authorList>
    </citation>
    <scope>NUCLEOTIDE SEQUENCE</scope>
    <source>
        <strain evidence="6">CHK190-19873</strain>
    </source>
</reference>
<dbReference type="InterPro" id="IPR005119">
    <property type="entry name" value="LysR_subst-bd"/>
</dbReference>
<evidence type="ECO:0000256" key="4">
    <source>
        <dbReference type="ARBA" id="ARBA00023163"/>
    </source>
</evidence>
<dbReference type="PANTHER" id="PTHR30419:SF8">
    <property type="entry name" value="NITROGEN ASSIMILATION TRANSCRIPTIONAL ACTIVATOR-RELATED"/>
    <property type="match status" value="1"/>
</dbReference>
<evidence type="ECO:0000256" key="1">
    <source>
        <dbReference type="ARBA" id="ARBA00009437"/>
    </source>
</evidence>
<accession>A0A9D1EVR8</accession>
<dbReference type="Pfam" id="PF03466">
    <property type="entry name" value="LysR_substrate"/>
    <property type="match status" value="1"/>
</dbReference>
<evidence type="ECO:0000256" key="3">
    <source>
        <dbReference type="ARBA" id="ARBA00023125"/>
    </source>
</evidence>
<keyword evidence="3" id="KW-0238">DNA-binding</keyword>
<dbReference type="Gene3D" id="3.40.190.290">
    <property type="match status" value="1"/>
</dbReference>
<evidence type="ECO:0000256" key="2">
    <source>
        <dbReference type="ARBA" id="ARBA00023015"/>
    </source>
</evidence>
<reference evidence="6" key="1">
    <citation type="submission" date="2020-10" db="EMBL/GenBank/DDBJ databases">
        <authorList>
            <person name="Gilroy R."/>
        </authorList>
    </citation>
    <scope>NUCLEOTIDE SEQUENCE</scope>
    <source>
        <strain evidence="6">CHK190-19873</strain>
    </source>
</reference>
<dbReference type="Gene3D" id="1.10.10.10">
    <property type="entry name" value="Winged helix-like DNA-binding domain superfamily/Winged helix DNA-binding domain"/>
    <property type="match status" value="1"/>
</dbReference>
<dbReference type="GO" id="GO:0003700">
    <property type="term" value="F:DNA-binding transcription factor activity"/>
    <property type="evidence" value="ECO:0007669"/>
    <property type="project" value="InterPro"/>
</dbReference>
<dbReference type="Pfam" id="PF00126">
    <property type="entry name" value="HTH_1"/>
    <property type="match status" value="1"/>
</dbReference>
<comment type="similarity">
    <text evidence="1">Belongs to the LysR transcriptional regulatory family.</text>
</comment>
<evidence type="ECO:0000313" key="6">
    <source>
        <dbReference type="EMBL" id="HIS33114.1"/>
    </source>
</evidence>
<dbReference type="EMBL" id="DVIQ01000112">
    <property type="protein sequence ID" value="HIS33114.1"/>
    <property type="molecule type" value="Genomic_DNA"/>
</dbReference>
<comment type="caution">
    <text evidence="6">The sequence shown here is derived from an EMBL/GenBank/DDBJ whole genome shotgun (WGS) entry which is preliminary data.</text>
</comment>
<dbReference type="InterPro" id="IPR036388">
    <property type="entry name" value="WH-like_DNA-bd_sf"/>
</dbReference>
<dbReference type="PROSITE" id="PS50931">
    <property type="entry name" value="HTH_LYSR"/>
    <property type="match status" value="1"/>
</dbReference>
<dbReference type="GO" id="GO:0005829">
    <property type="term" value="C:cytosol"/>
    <property type="evidence" value="ECO:0007669"/>
    <property type="project" value="TreeGrafter"/>
</dbReference>